<comment type="similarity">
    <text evidence="9">In the N-terminal section; belongs to the UvrB family.</text>
</comment>
<evidence type="ECO:0000256" key="5">
    <source>
        <dbReference type="ARBA" id="ARBA00022806"/>
    </source>
</evidence>
<dbReference type="InterPro" id="IPR041471">
    <property type="entry name" value="UvrB_inter"/>
</dbReference>
<dbReference type="InterPro" id="IPR005118">
    <property type="entry name" value="TRCF_C"/>
</dbReference>
<evidence type="ECO:0000256" key="2">
    <source>
        <dbReference type="ARBA" id="ARBA00022741"/>
    </source>
</evidence>
<keyword evidence="1 9" id="KW-0963">Cytoplasm</keyword>
<evidence type="ECO:0000256" key="8">
    <source>
        <dbReference type="ARBA" id="ARBA00023204"/>
    </source>
</evidence>
<evidence type="ECO:0000256" key="9">
    <source>
        <dbReference type="HAMAP-Rule" id="MF_00969"/>
    </source>
</evidence>
<dbReference type="Gene3D" id="3.90.1150.50">
    <property type="entry name" value="Transcription-repair-coupling factor, D7 domain"/>
    <property type="match status" value="1"/>
</dbReference>
<dbReference type="GO" id="GO:0005524">
    <property type="term" value="F:ATP binding"/>
    <property type="evidence" value="ECO:0007669"/>
    <property type="project" value="UniProtKB-UniRule"/>
</dbReference>
<organism evidence="12 13">
    <name type="scientific">Lichenibacterium minor</name>
    <dbReference type="NCBI Taxonomy" id="2316528"/>
    <lineage>
        <taxon>Bacteria</taxon>
        <taxon>Pseudomonadati</taxon>
        <taxon>Pseudomonadota</taxon>
        <taxon>Alphaproteobacteria</taxon>
        <taxon>Hyphomicrobiales</taxon>
        <taxon>Lichenihabitantaceae</taxon>
        <taxon>Lichenibacterium</taxon>
    </lineage>
</organism>
<dbReference type="InterPro" id="IPR011545">
    <property type="entry name" value="DEAD/DEAH_box_helicase_dom"/>
</dbReference>
<dbReference type="Pfam" id="PF00271">
    <property type="entry name" value="Helicase_C"/>
    <property type="match status" value="1"/>
</dbReference>
<evidence type="ECO:0000256" key="3">
    <source>
        <dbReference type="ARBA" id="ARBA00022763"/>
    </source>
</evidence>
<dbReference type="Gene3D" id="3.40.50.300">
    <property type="entry name" value="P-loop containing nucleotide triphosphate hydrolases"/>
    <property type="match status" value="2"/>
</dbReference>
<feature type="domain" description="Helicase ATP-binding" evidence="10">
    <location>
        <begin position="568"/>
        <end position="729"/>
    </location>
</feature>
<dbReference type="InterPro" id="IPR004576">
    <property type="entry name" value="Mfd"/>
</dbReference>
<dbReference type="InterPro" id="IPR036101">
    <property type="entry name" value="CarD-like/TRCF_RID_sf"/>
</dbReference>
<reference evidence="12 13" key="2">
    <citation type="submission" date="2019-02" db="EMBL/GenBank/DDBJ databases">
        <title>'Lichenibacterium ramalinii' gen. nov. sp. nov., 'Lichenibacterium minor' gen. nov. sp. nov.</title>
        <authorList>
            <person name="Pankratov T."/>
        </authorList>
    </citation>
    <scope>NUCLEOTIDE SEQUENCE [LARGE SCALE GENOMIC DNA]</scope>
    <source>
        <strain evidence="12 13">RmlP026</strain>
    </source>
</reference>
<evidence type="ECO:0000256" key="4">
    <source>
        <dbReference type="ARBA" id="ARBA00022801"/>
    </source>
</evidence>
<dbReference type="SUPFAM" id="SSF52540">
    <property type="entry name" value="P-loop containing nucleoside triphosphate hydrolases"/>
    <property type="match status" value="4"/>
</dbReference>
<dbReference type="InterPro" id="IPR047112">
    <property type="entry name" value="RecG/Mfd"/>
</dbReference>
<keyword evidence="2 9" id="KW-0547">Nucleotide-binding</keyword>
<evidence type="ECO:0000256" key="7">
    <source>
        <dbReference type="ARBA" id="ARBA00023125"/>
    </source>
</evidence>
<dbReference type="SMART" id="SM00487">
    <property type="entry name" value="DEXDc"/>
    <property type="match status" value="1"/>
</dbReference>
<dbReference type="InterPro" id="IPR003711">
    <property type="entry name" value="CarD-like/TRCF_RID"/>
</dbReference>
<comment type="subcellular location">
    <subcellularLocation>
        <location evidence="9">Cytoplasm</location>
    </subcellularLocation>
</comment>
<dbReference type="GO" id="GO:0003684">
    <property type="term" value="F:damaged DNA binding"/>
    <property type="evidence" value="ECO:0007669"/>
    <property type="project" value="InterPro"/>
</dbReference>
<dbReference type="PROSITE" id="PS51192">
    <property type="entry name" value="HELICASE_ATP_BIND_1"/>
    <property type="match status" value="1"/>
</dbReference>
<dbReference type="EMBL" id="QYBB01000007">
    <property type="protein sequence ID" value="RYC32415.1"/>
    <property type="molecule type" value="Genomic_DNA"/>
</dbReference>
<dbReference type="GO" id="GO:0003678">
    <property type="term" value="F:DNA helicase activity"/>
    <property type="evidence" value="ECO:0007669"/>
    <property type="project" value="TreeGrafter"/>
</dbReference>
<dbReference type="GO" id="GO:0005737">
    <property type="term" value="C:cytoplasm"/>
    <property type="evidence" value="ECO:0007669"/>
    <property type="project" value="UniProtKB-SubCell"/>
</dbReference>
<dbReference type="Gene3D" id="3.30.2060.10">
    <property type="entry name" value="Penicillin-binding protein 1b domain"/>
    <property type="match status" value="1"/>
</dbReference>
<dbReference type="PANTHER" id="PTHR47964">
    <property type="entry name" value="ATP-DEPENDENT DNA HELICASE HOMOLOG RECG, CHLOROPLASTIC"/>
    <property type="match status" value="1"/>
</dbReference>
<keyword evidence="6 9" id="KW-0067">ATP-binding</keyword>
<dbReference type="InterPro" id="IPR027417">
    <property type="entry name" value="P-loop_NTPase"/>
</dbReference>
<accession>A0A4Q2UC32</accession>
<protein>
    <recommendedName>
        <fullName evidence="9">Transcription-repair-coupling factor</fullName>
        <shortName evidence="9">TRCF</shortName>
        <ecNumber evidence="9">3.6.4.-</ecNumber>
    </recommendedName>
</protein>
<dbReference type="Pfam" id="PF00270">
    <property type="entry name" value="DEAD"/>
    <property type="match status" value="1"/>
</dbReference>
<dbReference type="HAMAP" id="MF_00969">
    <property type="entry name" value="TRCF"/>
    <property type="match status" value="1"/>
</dbReference>
<dbReference type="GO" id="GO:0000716">
    <property type="term" value="P:transcription-coupled nucleotide-excision repair, DNA damage recognition"/>
    <property type="evidence" value="ECO:0007669"/>
    <property type="project" value="UniProtKB-UniRule"/>
</dbReference>
<evidence type="ECO:0000256" key="1">
    <source>
        <dbReference type="ARBA" id="ARBA00022490"/>
    </source>
</evidence>
<dbReference type="InterPro" id="IPR014001">
    <property type="entry name" value="Helicase_ATP-bd"/>
</dbReference>
<evidence type="ECO:0000256" key="6">
    <source>
        <dbReference type="ARBA" id="ARBA00022840"/>
    </source>
</evidence>
<dbReference type="Pfam" id="PF03461">
    <property type="entry name" value="TRCF"/>
    <property type="match status" value="1"/>
</dbReference>
<keyword evidence="5 12" id="KW-0347">Helicase</keyword>
<dbReference type="Pfam" id="PF17757">
    <property type="entry name" value="UvrB_inter"/>
    <property type="match status" value="1"/>
</dbReference>
<dbReference type="OrthoDB" id="9804325at2"/>
<evidence type="ECO:0000259" key="10">
    <source>
        <dbReference type="PROSITE" id="PS51192"/>
    </source>
</evidence>
<dbReference type="SMART" id="SM00982">
    <property type="entry name" value="TRCF"/>
    <property type="match status" value="1"/>
</dbReference>
<dbReference type="EC" id="3.6.4.-" evidence="9"/>
<dbReference type="InterPro" id="IPR037235">
    <property type="entry name" value="TRCF-like_C_D7"/>
</dbReference>
<evidence type="ECO:0000313" key="13">
    <source>
        <dbReference type="Proteomes" id="UP000290759"/>
    </source>
</evidence>
<gene>
    <name evidence="9" type="primary">mfd</name>
    <name evidence="12" type="ORF">D3273_08470</name>
</gene>
<dbReference type="Gene3D" id="3.40.50.11180">
    <property type="match status" value="2"/>
</dbReference>
<dbReference type="Pfam" id="PF02559">
    <property type="entry name" value="CarD_TRCF_RID"/>
    <property type="match status" value="1"/>
</dbReference>
<dbReference type="SMART" id="SM01058">
    <property type="entry name" value="CarD_TRCF"/>
    <property type="match status" value="1"/>
</dbReference>
<dbReference type="GO" id="GO:0016787">
    <property type="term" value="F:hydrolase activity"/>
    <property type="evidence" value="ECO:0007669"/>
    <property type="project" value="UniProtKB-KW"/>
</dbReference>
<feature type="domain" description="Helicase C-terminal" evidence="11">
    <location>
        <begin position="750"/>
        <end position="903"/>
    </location>
</feature>
<reference evidence="12 13" key="1">
    <citation type="submission" date="2018-12" db="EMBL/GenBank/DDBJ databases">
        <authorList>
            <person name="Grouzdev D.S."/>
            <person name="Krutkina M.S."/>
        </authorList>
    </citation>
    <scope>NUCLEOTIDE SEQUENCE [LARGE SCALE GENOMIC DNA]</scope>
    <source>
        <strain evidence="12 13">RmlP026</strain>
    </source>
</reference>
<keyword evidence="3 9" id="KW-0227">DNA damage</keyword>
<dbReference type="AlphaFoldDB" id="A0A4Q2UC32"/>
<dbReference type="RefSeq" id="WP_129225432.1">
    <property type="nucleotide sequence ID" value="NZ_QYBB01000007.1"/>
</dbReference>
<dbReference type="PROSITE" id="PS51194">
    <property type="entry name" value="HELICASE_CTER"/>
    <property type="match status" value="1"/>
</dbReference>
<keyword evidence="13" id="KW-1185">Reference proteome</keyword>
<evidence type="ECO:0000313" key="12">
    <source>
        <dbReference type="EMBL" id="RYC32415.1"/>
    </source>
</evidence>
<sequence>MSKLPVALAAVRLLPFAGHGQALIYVASGDHRAEGVAHLLSELAPEAAVAFLPAWDCLPYDRASPSPDVLGRTMAALRRLDVHRASRRAKAGAVLVTTPEAAVQRLPPASTAAEKLDLAVGDVLDPAGLTATLERFGYRHDDRVDDHGEFALRGEVVDLFPPGHTPYRLILDVGRIARIHTFDPASQRSAGVVERLTLDPVSTVVAPAGADPIRRFPGLEHRLSEHHPQLRTVFDLLPKAALMIEPTAASRLDDVLAQAAEHHRDAESAGDARRVGGRAPLPPEALYLTAKEWRAASKRRLQPLPGAEPALVPHFHAAADARKRFAAFVAERAAEGHRVVLAGATPRDRTALAKASGVEPAAADGWTDVAAAEPGATLTLALSAEHGFVDAETRVTMVCAADLLGQAAHRADHHHHHAVPVPWHAGDGEFAIGDTVIHIDHGVGVLRSLETIASEAAGSRDTVRLDYAKDADLLAPVESLDGLWRYGGAGDAIRLDRLDDGSWSKRRQRIWGEIAVAARALVELARQRNAASAPVLKAPAPAYRAFTARFPYPPTPDQGDAIAAVIADLASGRPMDRLVVGDVGFGKTEVALRAAAVAALAGRQVALVAPTTVLVRQHVATFTKRFAELGIPVAHLSRLTPPAEARAVKAGLADGSVRIVVGTHAVAASDVAFKDLGLLMVDEEQRFGAAEKARLRELGAGVHVLTLTATPIPRTLQAALVGLQDLSVIATPPARRRPIRTLVAPYDLATVRGALLREKARGGQSFVIVPRIEGLERMAKALGEACPELTVLSAHGRMAPEEVDAAMVDFAEGHGDVLVATSIIESGLDVPRANTMVVAGAELFGLSQLHQIRGRVGRGRLQGLCYLMTEGAEVGDAAMRRLQSLASFDKLGSGMALSARDLDIRGAGDLVGEEQAGHLRLIGLGLYQHLMSLAIREAKGEVVEDWSPEIHIDRSGSLPADYIPEPELRLNLYARLSRVSEPHEAEAIAEEMADRFGPPPAEVEALLERTRLRALCRANGVARVDAGPKGIALDLRPGRDAAALAGRAPAALRDRITLKGARLIYPLPSDTARERLSLATSLLAALG</sequence>
<keyword evidence="8 9" id="KW-0234">DNA repair</keyword>
<name>A0A4Q2UC32_9HYPH</name>
<dbReference type="GO" id="GO:0006355">
    <property type="term" value="P:regulation of DNA-templated transcription"/>
    <property type="evidence" value="ECO:0007669"/>
    <property type="project" value="UniProtKB-UniRule"/>
</dbReference>
<keyword evidence="4 9" id="KW-0378">Hydrolase</keyword>
<comment type="similarity">
    <text evidence="9">In the C-terminal section; belongs to the helicase family. RecG subfamily.</text>
</comment>
<dbReference type="Gene3D" id="2.40.10.170">
    <property type="match status" value="1"/>
</dbReference>
<comment type="function">
    <text evidence="9">Couples transcription and DNA repair by recognizing RNA polymerase (RNAP) stalled at DNA lesions. Mediates ATP-dependent release of RNAP and its truncated transcript from the DNA, and recruitment of nucleotide excision repair machinery to the damaged site.</text>
</comment>
<keyword evidence="7 9" id="KW-0238">DNA-binding</keyword>
<dbReference type="SMART" id="SM00490">
    <property type="entry name" value="HELICc"/>
    <property type="match status" value="1"/>
</dbReference>
<comment type="caution">
    <text evidence="12">The sequence shown here is derived from an EMBL/GenBank/DDBJ whole genome shotgun (WGS) entry which is preliminary data.</text>
</comment>
<evidence type="ECO:0000259" key="11">
    <source>
        <dbReference type="PROSITE" id="PS51194"/>
    </source>
</evidence>
<dbReference type="InterPro" id="IPR001650">
    <property type="entry name" value="Helicase_C-like"/>
</dbReference>
<dbReference type="SUPFAM" id="SSF141259">
    <property type="entry name" value="CarD-like"/>
    <property type="match status" value="1"/>
</dbReference>
<dbReference type="Proteomes" id="UP000290759">
    <property type="component" value="Unassembled WGS sequence"/>
</dbReference>
<proteinExistence type="inferred from homology"/>
<dbReference type="SUPFAM" id="SSF143517">
    <property type="entry name" value="TRCF domain-like"/>
    <property type="match status" value="1"/>
</dbReference>
<dbReference type="PANTHER" id="PTHR47964:SF1">
    <property type="entry name" value="ATP-DEPENDENT DNA HELICASE HOMOLOG RECG, CHLOROPLASTIC"/>
    <property type="match status" value="1"/>
</dbReference>